<accession>A0ABW3HFI9</accession>
<reference evidence="2" key="1">
    <citation type="journal article" date="2019" name="Int. J. Syst. Evol. Microbiol.">
        <title>The Global Catalogue of Microorganisms (GCM) 10K type strain sequencing project: providing services to taxonomists for standard genome sequencing and annotation.</title>
        <authorList>
            <consortium name="The Broad Institute Genomics Platform"/>
            <consortium name="The Broad Institute Genome Sequencing Center for Infectious Disease"/>
            <person name="Wu L."/>
            <person name="Ma J."/>
        </authorList>
    </citation>
    <scope>NUCLEOTIDE SEQUENCE [LARGE SCALE GENOMIC DNA]</scope>
    <source>
        <strain evidence="2">CCUG 62982</strain>
    </source>
</reference>
<dbReference type="EMBL" id="JBHTJG010000013">
    <property type="protein sequence ID" value="MFD0948456.1"/>
    <property type="molecule type" value="Genomic_DNA"/>
</dbReference>
<sequence>MTDEPTHRFDTELWRWTPDPPAKGSWHFVTISGDAADAVRALGFERRALGGARGFGAVRLRVSVEGVAFETSAFPQSGGDGYLLPVKAEVRKRAGAAEGDVVTVAIWA</sequence>
<evidence type="ECO:0000313" key="2">
    <source>
        <dbReference type="Proteomes" id="UP001596977"/>
    </source>
</evidence>
<dbReference type="Gene3D" id="2.40.30.100">
    <property type="entry name" value="AF2212/PG0164-like"/>
    <property type="match status" value="1"/>
</dbReference>
<evidence type="ECO:0000313" key="1">
    <source>
        <dbReference type="EMBL" id="MFD0948456.1"/>
    </source>
</evidence>
<gene>
    <name evidence="1" type="ORF">ACFQ1E_19110</name>
</gene>
<dbReference type="Pfam" id="PF08922">
    <property type="entry name" value="DUF1905"/>
    <property type="match status" value="1"/>
</dbReference>
<protein>
    <submittedName>
        <fullName evidence="1">DUF1905 domain-containing protein</fullName>
    </submittedName>
</protein>
<keyword evidence="2" id="KW-1185">Reference proteome</keyword>
<dbReference type="Proteomes" id="UP001596977">
    <property type="component" value="Unassembled WGS sequence"/>
</dbReference>
<proteinExistence type="predicted"/>
<organism evidence="1 2">
    <name type="scientific">Sphingomonas canadensis</name>
    <dbReference type="NCBI Taxonomy" id="1219257"/>
    <lineage>
        <taxon>Bacteria</taxon>
        <taxon>Pseudomonadati</taxon>
        <taxon>Pseudomonadota</taxon>
        <taxon>Alphaproteobacteria</taxon>
        <taxon>Sphingomonadales</taxon>
        <taxon>Sphingomonadaceae</taxon>
        <taxon>Sphingomonas</taxon>
    </lineage>
</organism>
<comment type="caution">
    <text evidence="1">The sequence shown here is derived from an EMBL/GenBank/DDBJ whole genome shotgun (WGS) entry which is preliminary data.</text>
</comment>
<dbReference type="InterPro" id="IPR037079">
    <property type="entry name" value="AF2212/PG0164-like_sf"/>
</dbReference>
<dbReference type="RefSeq" id="WP_264946416.1">
    <property type="nucleotide sequence ID" value="NZ_JAPDRA010000013.1"/>
</dbReference>
<dbReference type="SUPFAM" id="SSF141694">
    <property type="entry name" value="AF2212/PG0164-like"/>
    <property type="match status" value="1"/>
</dbReference>
<name>A0ABW3HFI9_9SPHN</name>
<dbReference type="InterPro" id="IPR015018">
    <property type="entry name" value="DUF1905"/>
</dbReference>